<dbReference type="Proteomes" id="UP000499080">
    <property type="component" value="Unassembled WGS sequence"/>
</dbReference>
<keyword evidence="2" id="KW-1185">Reference proteome</keyword>
<dbReference type="AlphaFoldDB" id="A0A4Y2NJ93"/>
<reference evidence="1 2" key="1">
    <citation type="journal article" date="2019" name="Sci. Rep.">
        <title>Orb-weaving spider Araneus ventricosus genome elucidates the spidroin gene catalogue.</title>
        <authorList>
            <person name="Kono N."/>
            <person name="Nakamura H."/>
            <person name="Ohtoshi R."/>
            <person name="Moran D.A.P."/>
            <person name="Shinohara A."/>
            <person name="Yoshida Y."/>
            <person name="Fujiwara M."/>
            <person name="Mori M."/>
            <person name="Tomita M."/>
            <person name="Arakawa K."/>
        </authorList>
    </citation>
    <scope>NUCLEOTIDE SEQUENCE [LARGE SCALE GENOMIC DNA]</scope>
</reference>
<evidence type="ECO:0000313" key="1">
    <source>
        <dbReference type="EMBL" id="GBN38759.1"/>
    </source>
</evidence>
<name>A0A4Y2NJ93_ARAVE</name>
<sequence>MFARGHGPFPTYFKRFGLRTADCCVCGELGTLCTSQPAAALQNHIILPSPQTTLNISGGKESSTTHCQEYKVLFVVPDSTSPTSVQKQHIDG</sequence>
<accession>A0A4Y2NJ93</accession>
<gene>
    <name evidence="1" type="ORF">AVEN_230339_1</name>
</gene>
<organism evidence="1 2">
    <name type="scientific">Araneus ventricosus</name>
    <name type="common">Orbweaver spider</name>
    <name type="synonym">Epeira ventricosa</name>
    <dbReference type="NCBI Taxonomy" id="182803"/>
    <lineage>
        <taxon>Eukaryota</taxon>
        <taxon>Metazoa</taxon>
        <taxon>Ecdysozoa</taxon>
        <taxon>Arthropoda</taxon>
        <taxon>Chelicerata</taxon>
        <taxon>Arachnida</taxon>
        <taxon>Araneae</taxon>
        <taxon>Araneomorphae</taxon>
        <taxon>Entelegynae</taxon>
        <taxon>Araneoidea</taxon>
        <taxon>Araneidae</taxon>
        <taxon>Araneus</taxon>
    </lineage>
</organism>
<dbReference type="EMBL" id="BGPR01128075">
    <property type="protein sequence ID" value="GBN38759.1"/>
    <property type="molecule type" value="Genomic_DNA"/>
</dbReference>
<protein>
    <submittedName>
        <fullName evidence="1">Uncharacterized protein</fullName>
    </submittedName>
</protein>
<comment type="caution">
    <text evidence="1">The sequence shown here is derived from an EMBL/GenBank/DDBJ whole genome shotgun (WGS) entry which is preliminary data.</text>
</comment>
<evidence type="ECO:0000313" key="2">
    <source>
        <dbReference type="Proteomes" id="UP000499080"/>
    </source>
</evidence>
<proteinExistence type="predicted"/>